<dbReference type="Pfam" id="PF26129">
    <property type="entry name" value="Vwde"/>
    <property type="match status" value="1"/>
</dbReference>
<dbReference type="InterPro" id="IPR057774">
    <property type="entry name" value="D8C_UMOD/GP2/OIT3-like"/>
</dbReference>
<dbReference type="PROSITE" id="PS00022">
    <property type="entry name" value="EGF_1"/>
    <property type="match status" value="1"/>
</dbReference>
<keyword evidence="5" id="KW-1185">Reference proteome</keyword>
<keyword evidence="1" id="KW-0732">Signal</keyword>
<evidence type="ECO:0000256" key="1">
    <source>
        <dbReference type="ARBA" id="ARBA00022729"/>
    </source>
</evidence>
<dbReference type="InterPro" id="IPR001846">
    <property type="entry name" value="VWF_type-D"/>
</dbReference>
<protein>
    <recommendedName>
        <fullName evidence="3">VWFD domain-containing protein</fullName>
    </recommendedName>
</protein>
<sequence>MCSVACSDYIGLFDPCLSGNYVELNEPHRSEGYVLPRSDTHSLCDSQLQNGWYRFTSLAGGRMPDHCVDRFHCGTHAPIWLNGTHPDVGDGVVDRMVCANLGGYGPHPERVCCDAQLDVGVKNCGSFYVYFLRATPSCPVAYCAGSAEPCPAGKSSPTGFTPCIEPPGGAPKLNGPEVLGRTFRFTCNVDFPLTDPDVMVEVAWTFDGQEDINIPHSAIGASPGKAVLPGSSLRDHMGTDVGCKIRTFSVSNRNLTSAWTDSNTYWAGIRPDREILEVSEKEGPQNITLTSTVPMVCDHDRSCCLTLALDIDGPKNNLAIPNSCQYNLCSTDWNNATNTASVTIPVLASRDNIKDGDKSLEIHFNPVLTAGGGSYLAAFDTHQIAPVKVVAKDEITQTCSGTGDPHFHGMEYSRTFHLFDVGDYTLYQNPDRNFEVQVRTWPCGSSRHRVACICGLAIREQSDVVRISQCDQRYGDRHTSPVITSLRRRLREFTRIQRSSDGHHITVTMPSGFGMQVSSNSKSMDTHMLIPSTDNGRARGICGTFDGNRNNEFTHRGGQVELHPPSRPQAFTNSWSNHPAQSLFQNVPANMNTTQEERYCSCDDTGSQATVDCTKTAEAPTQRMQVGNSGWSKRSAIYEDEDEVDPPFNPQQYQTPEDLSGVGWPTPSGITEEKAKEECDNALQKAQLFSHCGHKEDMKTNTLDDCVVDILYTDSLDFVESAVSSFTTQCQMELSNDPNNYVTSPDGKNVLKPEISSEVCSIVCLRHGHCERGNCVCEAGYTGANCQLEANKGPQLNRIRGNFEMSDNFHCAIREVMPDGSLSSTPHIEPAELLSSGRLACPLPDARVKK</sequence>
<gene>
    <name evidence="4" type="ORF">BaRGS_00024514</name>
</gene>
<dbReference type="SMART" id="SM00216">
    <property type="entry name" value="VWD"/>
    <property type="match status" value="1"/>
</dbReference>
<dbReference type="InterPro" id="IPR050969">
    <property type="entry name" value="Dev_Signal_Modulators"/>
</dbReference>
<feature type="non-terminal residue" evidence="4">
    <location>
        <position position="850"/>
    </location>
</feature>
<evidence type="ECO:0000256" key="2">
    <source>
        <dbReference type="ARBA" id="ARBA00023157"/>
    </source>
</evidence>
<name>A0ABD0KB72_9CAEN</name>
<evidence type="ECO:0000313" key="5">
    <source>
        <dbReference type="Proteomes" id="UP001519460"/>
    </source>
</evidence>
<dbReference type="InterPro" id="IPR058727">
    <property type="entry name" value="Helical_Vwde"/>
</dbReference>
<dbReference type="AlphaFoldDB" id="A0ABD0KB72"/>
<dbReference type="PANTHER" id="PTHR14949:SF54">
    <property type="entry name" value="VWFD DOMAIN-CONTAINING PROTEIN"/>
    <property type="match status" value="1"/>
</dbReference>
<accession>A0ABD0KB72</accession>
<keyword evidence="2" id="KW-1015">Disulfide bond</keyword>
<dbReference type="Pfam" id="PF00094">
    <property type="entry name" value="VWD"/>
    <property type="match status" value="1"/>
</dbReference>
<reference evidence="4 5" key="1">
    <citation type="journal article" date="2023" name="Sci. Data">
        <title>Genome assembly of the Korean intertidal mud-creeper Batillaria attramentaria.</title>
        <authorList>
            <person name="Patra A.K."/>
            <person name="Ho P.T."/>
            <person name="Jun S."/>
            <person name="Lee S.J."/>
            <person name="Kim Y."/>
            <person name="Won Y.J."/>
        </authorList>
    </citation>
    <scope>NUCLEOTIDE SEQUENCE [LARGE SCALE GENOMIC DNA]</scope>
    <source>
        <strain evidence="4">Wonlab-2016</strain>
    </source>
</reference>
<dbReference type="PROSITE" id="PS51233">
    <property type="entry name" value="VWFD"/>
    <property type="match status" value="1"/>
</dbReference>
<proteinExistence type="predicted"/>
<feature type="domain" description="VWFD" evidence="3">
    <location>
        <begin position="397"/>
        <end position="583"/>
    </location>
</feature>
<dbReference type="Pfam" id="PF23283">
    <property type="entry name" value="D8C_UMOD"/>
    <property type="match status" value="1"/>
</dbReference>
<dbReference type="Proteomes" id="UP001519460">
    <property type="component" value="Unassembled WGS sequence"/>
</dbReference>
<evidence type="ECO:0000313" key="4">
    <source>
        <dbReference type="EMBL" id="KAK7484265.1"/>
    </source>
</evidence>
<dbReference type="InterPro" id="IPR000742">
    <property type="entry name" value="EGF"/>
</dbReference>
<dbReference type="EMBL" id="JACVVK020000213">
    <property type="protein sequence ID" value="KAK7484265.1"/>
    <property type="molecule type" value="Genomic_DNA"/>
</dbReference>
<comment type="caution">
    <text evidence="4">The sequence shown here is derived from an EMBL/GenBank/DDBJ whole genome shotgun (WGS) entry which is preliminary data.</text>
</comment>
<dbReference type="PROSITE" id="PS01186">
    <property type="entry name" value="EGF_2"/>
    <property type="match status" value="1"/>
</dbReference>
<dbReference type="PANTHER" id="PTHR14949">
    <property type="entry name" value="EGF-LIKE-DOMAIN, MULTIPLE 7, 8"/>
    <property type="match status" value="1"/>
</dbReference>
<organism evidence="4 5">
    <name type="scientific">Batillaria attramentaria</name>
    <dbReference type="NCBI Taxonomy" id="370345"/>
    <lineage>
        <taxon>Eukaryota</taxon>
        <taxon>Metazoa</taxon>
        <taxon>Spiralia</taxon>
        <taxon>Lophotrochozoa</taxon>
        <taxon>Mollusca</taxon>
        <taxon>Gastropoda</taxon>
        <taxon>Caenogastropoda</taxon>
        <taxon>Sorbeoconcha</taxon>
        <taxon>Cerithioidea</taxon>
        <taxon>Batillariidae</taxon>
        <taxon>Batillaria</taxon>
    </lineage>
</organism>
<dbReference type="Gene3D" id="2.10.25.10">
    <property type="entry name" value="Laminin"/>
    <property type="match status" value="1"/>
</dbReference>
<evidence type="ECO:0000259" key="3">
    <source>
        <dbReference type="PROSITE" id="PS51233"/>
    </source>
</evidence>